<reference evidence="2 3" key="2">
    <citation type="submission" date="2020-07" db="EMBL/GenBank/DDBJ databases">
        <title>Genome assembly of wild tea tree DASZ reveals pedigree and selection history of tea varieties.</title>
        <authorList>
            <person name="Zhang W."/>
        </authorList>
    </citation>
    <scope>NUCLEOTIDE SEQUENCE [LARGE SCALE GENOMIC DNA]</scope>
    <source>
        <strain evidence="3">cv. G240</strain>
        <tissue evidence="2">Leaf</tissue>
    </source>
</reference>
<comment type="caution">
    <text evidence="2">The sequence shown here is derived from an EMBL/GenBank/DDBJ whole genome shotgun (WGS) entry which is preliminary data.</text>
</comment>
<evidence type="ECO:0000313" key="2">
    <source>
        <dbReference type="EMBL" id="KAF5933645.1"/>
    </source>
</evidence>
<evidence type="ECO:0000313" key="3">
    <source>
        <dbReference type="Proteomes" id="UP000593564"/>
    </source>
</evidence>
<evidence type="ECO:0000256" key="1">
    <source>
        <dbReference type="SAM" id="MobiDB-lite"/>
    </source>
</evidence>
<protein>
    <submittedName>
        <fullName evidence="2">Uncharacterized protein</fullName>
    </submittedName>
</protein>
<keyword evidence="3" id="KW-1185">Reference proteome</keyword>
<feature type="region of interest" description="Disordered" evidence="1">
    <location>
        <begin position="25"/>
        <end position="54"/>
    </location>
</feature>
<proteinExistence type="predicted"/>
<reference evidence="3" key="1">
    <citation type="journal article" date="2020" name="Nat. Commun.">
        <title>Genome assembly of wild tea tree DASZ reveals pedigree and selection history of tea varieties.</title>
        <authorList>
            <person name="Zhang W."/>
            <person name="Zhang Y."/>
            <person name="Qiu H."/>
            <person name="Guo Y."/>
            <person name="Wan H."/>
            <person name="Zhang X."/>
            <person name="Scossa F."/>
            <person name="Alseekh S."/>
            <person name="Zhang Q."/>
            <person name="Wang P."/>
            <person name="Xu L."/>
            <person name="Schmidt M.H."/>
            <person name="Jia X."/>
            <person name="Li D."/>
            <person name="Zhu A."/>
            <person name="Guo F."/>
            <person name="Chen W."/>
            <person name="Ni D."/>
            <person name="Usadel B."/>
            <person name="Fernie A.R."/>
            <person name="Wen W."/>
        </authorList>
    </citation>
    <scope>NUCLEOTIDE SEQUENCE [LARGE SCALE GENOMIC DNA]</scope>
    <source>
        <strain evidence="3">cv. G240</strain>
    </source>
</reference>
<accession>A0A7J7FZS8</accession>
<organism evidence="2 3">
    <name type="scientific">Camellia sinensis</name>
    <name type="common">Tea plant</name>
    <name type="synonym">Thea sinensis</name>
    <dbReference type="NCBI Taxonomy" id="4442"/>
    <lineage>
        <taxon>Eukaryota</taxon>
        <taxon>Viridiplantae</taxon>
        <taxon>Streptophyta</taxon>
        <taxon>Embryophyta</taxon>
        <taxon>Tracheophyta</taxon>
        <taxon>Spermatophyta</taxon>
        <taxon>Magnoliopsida</taxon>
        <taxon>eudicotyledons</taxon>
        <taxon>Gunneridae</taxon>
        <taxon>Pentapetalae</taxon>
        <taxon>asterids</taxon>
        <taxon>Ericales</taxon>
        <taxon>Theaceae</taxon>
        <taxon>Camellia</taxon>
    </lineage>
</organism>
<sequence>MIQNYDRLVEAAAHVKIIVQAEDERLRGSRPRGQESWGDFRPIKKTIGTSSSQP</sequence>
<dbReference type="AlphaFoldDB" id="A0A7J7FZS8"/>
<gene>
    <name evidence="2" type="ORF">HYC85_029816</name>
</gene>
<dbReference type="EMBL" id="JACBKZ010000014">
    <property type="protein sequence ID" value="KAF5933645.1"/>
    <property type="molecule type" value="Genomic_DNA"/>
</dbReference>
<dbReference type="Proteomes" id="UP000593564">
    <property type="component" value="Unassembled WGS sequence"/>
</dbReference>
<name>A0A7J7FZS8_CAMSI</name>